<reference evidence="2" key="2">
    <citation type="submission" date="2017-06" db="EMBL/GenBank/DDBJ databases">
        <title>WGS assembly of Brachypodium distachyon.</title>
        <authorList>
            <consortium name="The International Brachypodium Initiative"/>
            <person name="Lucas S."/>
            <person name="Harmon-Smith M."/>
            <person name="Lail K."/>
            <person name="Tice H."/>
            <person name="Grimwood J."/>
            <person name="Bruce D."/>
            <person name="Barry K."/>
            <person name="Shu S."/>
            <person name="Lindquist E."/>
            <person name="Wang M."/>
            <person name="Pitluck S."/>
            <person name="Vogel J.P."/>
            <person name="Garvin D.F."/>
            <person name="Mockler T.C."/>
            <person name="Schmutz J."/>
            <person name="Rokhsar D."/>
            <person name="Bevan M.W."/>
        </authorList>
    </citation>
    <scope>NUCLEOTIDE SEQUENCE</scope>
    <source>
        <strain evidence="2">Bd21</strain>
    </source>
</reference>
<evidence type="ECO:0000256" key="1">
    <source>
        <dbReference type="SAM" id="MobiDB-lite"/>
    </source>
</evidence>
<gene>
    <name evidence="2" type="ORF">BRADI_4g38682v3</name>
</gene>
<name>A0A2K2CT48_BRADI</name>
<evidence type="ECO:0000313" key="3">
    <source>
        <dbReference type="EnsemblPlants" id="PNT65204"/>
    </source>
</evidence>
<keyword evidence="4" id="KW-1185">Reference proteome</keyword>
<dbReference type="AlphaFoldDB" id="A0A2K2CT48"/>
<evidence type="ECO:0000313" key="2">
    <source>
        <dbReference type="EMBL" id="PNT65204.1"/>
    </source>
</evidence>
<protein>
    <submittedName>
        <fullName evidence="2 3">Uncharacterized protein</fullName>
    </submittedName>
</protein>
<dbReference type="InParanoid" id="A0A2K2CT48"/>
<reference evidence="3" key="3">
    <citation type="submission" date="2018-08" db="UniProtKB">
        <authorList>
            <consortium name="EnsemblPlants"/>
        </authorList>
    </citation>
    <scope>IDENTIFICATION</scope>
    <source>
        <strain evidence="3">cv. Bd21</strain>
    </source>
</reference>
<feature type="compositionally biased region" description="Low complexity" evidence="1">
    <location>
        <begin position="52"/>
        <end position="66"/>
    </location>
</feature>
<dbReference type="EMBL" id="CM000883">
    <property type="protein sequence ID" value="PNT65204.1"/>
    <property type="molecule type" value="Genomic_DNA"/>
</dbReference>
<proteinExistence type="predicted"/>
<accession>A0A2K2CT48</accession>
<dbReference type="EnsemblPlants" id="PNT65204">
    <property type="protein sequence ID" value="PNT65204"/>
    <property type="gene ID" value="BRADI_4g38682v3"/>
</dbReference>
<sequence length="76" mass="8545">MVRRGLNTPCGHHVSFSQDRGQLLDFLRIFFAKSPCPSRSRGARRSRPDGDPGPLRTTPLQPLPRLGCYQAHNAQF</sequence>
<evidence type="ECO:0000313" key="4">
    <source>
        <dbReference type="Proteomes" id="UP000008810"/>
    </source>
</evidence>
<organism evidence="2">
    <name type="scientific">Brachypodium distachyon</name>
    <name type="common">Purple false brome</name>
    <name type="synonym">Trachynia distachya</name>
    <dbReference type="NCBI Taxonomy" id="15368"/>
    <lineage>
        <taxon>Eukaryota</taxon>
        <taxon>Viridiplantae</taxon>
        <taxon>Streptophyta</taxon>
        <taxon>Embryophyta</taxon>
        <taxon>Tracheophyta</taxon>
        <taxon>Spermatophyta</taxon>
        <taxon>Magnoliopsida</taxon>
        <taxon>Liliopsida</taxon>
        <taxon>Poales</taxon>
        <taxon>Poaceae</taxon>
        <taxon>BOP clade</taxon>
        <taxon>Pooideae</taxon>
        <taxon>Stipodae</taxon>
        <taxon>Brachypodieae</taxon>
        <taxon>Brachypodium</taxon>
    </lineage>
</organism>
<dbReference type="Gramene" id="PNT65204">
    <property type="protein sequence ID" value="PNT65204"/>
    <property type="gene ID" value="BRADI_4g38682v3"/>
</dbReference>
<reference evidence="2 3" key="1">
    <citation type="journal article" date="2010" name="Nature">
        <title>Genome sequencing and analysis of the model grass Brachypodium distachyon.</title>
        <authorList>
            <consortium name="International Brachypodium Initiative"/>
        </authorList>
    </citation>
    <scope>NUCLEOTIDE SEQUENCE [LARGE SCALE GENOMIC DNA]</scope>
    <source>
        <strain evidence="2 3">Bd21</strain>
    </source>
</reference>
<feature type="region of interest" description="Disordered" evidence="1">
    <location>
        <begin position="35"/>
        <end position="66"/>
    </location>
</feature>
<dbReference type="Proteomes" id="UP000008810">
    <property type="component" value="Chromosome 4"/>
</dbReference>